<feature type="non-terminal residue" evidence="1">
    <location>
        <position position="1"/>
    </location>
</feature>
<dbReference type="EMBL" id="UINC01136766">
    <property type="protein sequence ID" value="SVD21724.1"/>
    <property type="molecule type" value="Genomic_DNA"/>
</dbReference>
<organism evidence="1">
    <name type="scientific">marine metagenome</name>
    <dbReference type="NCBI Taxonomy" id="408172"/>
    <lineage>
        <taxon>unclassified sequences</taxon>
        <taxon>metagenomes</taxon>
        <taxon>ecological metagenomes</taxon>
    </lineage>
</organism>
<proteinExistence type="predicted"/>
<evidence type="ECO:0008006" key="2">
    <source>
        <dbReference type="Google" id="ProtNLM"/>
    </source>
</evidence>
<protein>
    <recommendedName>
        <fullName evidence="2">DUF1569 domain-containing protein</fullName>
    </recommendedName>
</protein>
<reference evidence="1" key="1">
    <citation type="submission" date="2018-05" db="EMBL/GenBank/DDBJ databases">
        <authorList>
            <person name="Lanie J.A."/>
            <person name="Ng W.-L."/>
            <person name="Kazmierczak K.M."/>
            <person name="Andrzejewski T.M."/>
            <person name="Davidsen T.M."/>
            <person name="Wayne K.J."/>
            <person name="Tettelin H."/>
            <person name="Glass J.I."/>
            <person name="Rusch D."/>
            <person name="Podicherti R."/>
            <person name="Tsui H.-C.T."/>
            <person name="Winkler M.E."/>
        </authorList>
    </citation>
    <scope>NUCLEOTIDE SEQUENCE</scope>
</reference>
<evidence type="ECO:0000313" key="1">
    <source>
        <dbReference type="EMBL" id="SVD21724.1"/>
    </source>
</evidence>
<gene>
    <name evidence="1" type="ORF">METZ01_LOCUS374578</name>
</gene>
<name>A0A382THY5_9ZZZZ</name>
<dbReference type="AlphaFoldDB" id="A0A382THY5"/>
<accession>A0A382THY5</accession>
<sequence length="130" mass="15813">NWGKMSCPQMVKHCNRFIQVYTNEVKFKPLVSLLSPIFGRLHIFWLTHIIRYNVNKYFRNLPTLRYFNTYGITNIDFVSEKEELINRIKFVIDYKKDYIRNTFHGRVKSKTFKDVVEFHTRYHLVQFGVI</sequence>